<feature type="domain" description="U3 small nucleolar RNA-associated protein 6 homolog C-terminal" evidence="8">
    <location>
        <begin position="298"/>
        <end position="538"/>
    </location>
</feature>
<name>A0AAW1U3Y3_9CUCU</name>
<feature type="domain" description="U3 small nucleolar RNA-associated protein 6 N-terminal" evidence="7">
    <location>
        <begin position="9"/>
        <end position="92"/>
    </location>
</feature>
<dbReference type="Proteomes" id="UP001431783">
    <property type="component" value="Unassembled WGS sequence"/>
</dbReference>
<sequence>MAEIVQRHCENMVKELEDLRQTKLISEEMIRRIIVARRHMETKINRNFSKNIDDYKSYIKHETVILEKIRKCRDKKKMSEKKSSVDYSIIKRIRRLYETALQRFPSDYSLHEGFFNFCKENSFNSTASQAIDNMIKVFAYQPDVWKLAASWFSHLNDFDKALQTLNKGLTLNPESTSLYSTAIEMELKQVSNLETDKNKTFKENKCCEKIKTYVNLILKNINNLKYIISTLEILQGHNYTMAAQDLILDYLLNKFISEDVVWHTMAIREKKGMHYALDSDEKNNYSNMSFTKRCIMSCIDKYEQGLKVVDSEKKKKLWFYYLETLIDIKEENHTAASVNIIKLLKEALQKAHKAKCLEERHYSVWVNIISEDEAREILDEATVIFPHSEELWKMNLRFAILKDDIKYVNITFKKGEEALGERALNLWLMLLRYYLLFSGDKKMKQIFEDGVKKPVVSDVLKPKYIEWIAFHEGINAARERYSTLALEEPYCKQLHILMSKLEFSEMTINHDSWQKVHELACKQFGKEDIDVWINYIQFIIFRKSNNFKDEILRVYEECKGKLPSLLFQEFTVAYDKLLADL</sequence>
<evidence type="ECO:0000259" key="8">
    <source>
        <dbReference type="Pfam" id="PF24892"/>
    </source>
</evidence>
<dbReference type="InterPro" id="IPR055347">
    <property type="entry name" value="UTP6_N"/>
</dbReference>
<evidence type="ECO:0000313" key="10">
    <source>
        <dbReference type="Proteomes" id="UP001431783"/>
    </source>
</evidence>
<dbReference type="EMBL" id="JARQZJ010000033">
    <property type="protein sequence ID" value="KAK9875362.1"/>
    <property type="molecule type" value="Genomic_DNA"/>
</dbReference>
<evidence type="ECO:0000256" key="6">
    <source>
        <dbReference type="PROSITE-ProRule" id="PRU00339"/>
    </source>
</evidence>
<evidence type="ECO:0000256" key="1">
    <source>
        <dbReference type="ARBA" id="ARBA00004604"/>
    </source>
</evidence>
<dbReference type="InterPro" id="IPR056907">
    <property type="entry name" value="UTP6_C"/>
</dbReference>
<dbReference type="PANTHER" id="PTHR23271">
    <property type="entry name" value="HEPATOCELLULAR CARCINOMA-ASSOCIATED ANTIGEN 66"/>
    <property type="match status" value="1"/>
</dbReference>
<evidence type="ECO:0008006" key="11">
    <source>
        <dbReference type="Google" id="ProtNLM"/>
    </source>
</evidence>
<dbReference type="Pfam" id="PF08640">
    <property type="entry name" value="U3_assoc_6"/>
    <property type="match status" value="1"/>
</dbReference>
<dbReference type="SUPFAM" id="SSF48452">
    <property type="entry name" value="TPR-like"/>
    <property type="match status" value="1"/>
</dbReference>
<dbReference type="GO" id="GO:0034388">
    <property type="term" value="C:Pwp2p-containing subcomplex of 90S preribosome"/>
    <property type="evidence" value="ECO:0007669"/>
    <property type="project" value="TreeGrafter"/>
</dbReference>
<keyword evidence="6" id="KW-0802">TPR repeat</keyword>
<gene>
    <name evidence="9" type="ORF">WA026_007760</name>
</gene>
<organism evidence="9 10">
    <name type="scientific">Henosepilachna vigintioctopunctata</name>
    <dbReference type="NCBI Taxonomy" id="420089"/>
    <lineage>
        <taxon>Eukaryota</taxon>
        <taxon>Metazoa</taxon>
        <taxon>Ecdysozoa</taxon>
        <taxon>Arthropoda</taxon>
        <taxon>Hexapoda</taxon>
        <taxon>Insecta</taxon>
        <taxon>Pterygota</taxon>
        <taxon>Neoptera</taxon>
        <taxon>Endopterygota</taxon>
        <taxon>Coleoptera</taxon>
        <taxon>Polyphaga</taxon>
        <taxon>Cucujiformia</taxon>
        <taxon>Coccinelloidea</taxon>
        <taxon>Coccinellidae</taxon>
        <taxon>Epilachninae</taxon>
        <taxon>Epilachnini</taxon>
        <taxon>Henosepilachna</taxon>
    </lineage>
</organism>
<evidence type="ECO:0000259" key="7">
    <source>
        <dbReference type="Pfam" id="PF08640"/>
    </source>
</evidence>
<dbReference type="GO" id="GO:0030515">
    <property type="term" value="F:snoRNA binding"/>
    <property type="evidence" value="ECO:0007669"/>
    <property type="project" value="InterPro"/>
</dbReference>
<keyword evidence="3" id="KW-0698">rRNA processing</keyword>
<dbReference type="PROSITE" id="PS50005">
    <property type="entry name" value="TPR"/>
    <property type="match status" value="1"/>
</dbReference>
<dbReference type="PANTHER" id="PTHR23271:SF1">
    <property type="entry name" value="U3 SMALL NUCLEOLAR RNA-ASSOCIATED PROTEIN 6 HOMOLOG"/>
    <property type="match status" value="1"/>
</dbReference>
<keyword evidence="4" id="KW-0677">Repeat</keyword>
<dbReference type="SMART" id="SM00386">
    <property type="entry name" value="HAT"/>
    <property type="match status" value="5"/>
</dbReference>
<evidence type="ECO:0000313" key="9">
    <source>
        <dbReference type="EMBL" id="KAK9875362.1"/>
    </source>
</evidence>
<dbReference type="GO" id="GO:0000462">
    <property type="term" value="P:maturation of SSU-rRNA from tricistronic rRNA transcript (SSU-rRNA, 5.8S rRNA, LSU-rRNA)"/>
    <property type="evidence" value="ECO:0007669"/>
    <property type="project" value="InterPro"/>
</dbReference>
<protein>
    <recommendedName>
        <fullName evidence="11">U3 small nucleolar RNA-associated protein 6 homolog</fullName>
    </recommendedName>
</protein>
<comment type="subcellular location">
    <subcellularLocation>
        <location evidence="1">Nucleus</location>
        <location evidence="1">Nucleolus</location>
    </subcellularLocation>
</comment>
<dbReference type="GO" id="GO:0032040">
    <property type="term" value="C:small-subunit processome"/>
    <property type="evidence" value="ECO:0007669"/>
    <property type="project" value="TreeGrafter"/>
</dbReference>
<dbReference type="Pfam" id="PF24892">
    <property type="entry name" value="UTP6_C"/>
    <property type="match status" value="1"/>
</dbReference>
<dbReference type="InterPro" id="IPR013949">
    <property type="entry name" value="Utp6"/>
</dbReference>
<feature type="repeat" description="TPR" evidence="6">
    <location>
        <begin position="142"/>
        <end position="175"/>
    </location>
</feature>
<dbReference type="InterPro" id="IPR019734">
    <property type="entry name" value="TPR_rpt"/>
</dbReference>
<keyword evidence="10" id="KW-1185">Reference proteome</keyword>
<evidence type="ECO:0000256" key="4">
    <source>
        <dbReference type="ARBA" id="ARBA00022737"/>
    </source>
</evidence>
<keyword evidence="5" id="KW-0539">Nucleus</keyword>
<dbReference type="InterPro" id="IPR011990">
    <property type="entry name" value="TPR-like_helical_dom_sf"/>
</dbReference>
<proteinExistence type="inferred from homology"/>
<reference evidence="9 10" key="1">
    <citation type="submission" date="2023-03" db="EMBL/GenBank/DDBJ databases">
        <title>Genome insight into feeding habits of ladybird beetles.</title>
        <authorList>
            <person name="Li H.-S."/>
            <person name="Huang Y.-H."/>
            <person name="Pang H."/>
        </authorList>
    </citation>
    <scope>NUCLEOTIDE SEQUENCE [LARGE SCALE GENOMIC DNA]</scope>
    <source>
        <strain evidence="9">SYSU_2023b</strain>
        <tissue evidence="9">Whole body</tissue>
    </source>
</reference>
<comment type="caution">
    <text evidence="9">The sequence shown here is derived from an EMBL/GenBank/DDBJ whole genome shotgun (WGS) entry which is preliminary data.</text>
</comment>
<evidence type="ECO:0000256" key="3">
    <source>
        <dbReference type="ARBA" id="ARBA00022552"/>
    </source>
</evidence>
<comment type="similarity">
    <text evidence="2">Belongs to the UTP6 family.</text>
</comment>
<evidence type="ECO:0000256" key="2">
    <source>
        <dbReference type="ARBA" id="ARBA00010734"/>
    </source>
</evidence>
<dbReference type="AlphaFoldDB" id="A0AAW1U3Y3"/>
<dbReference type="Gene3D" id="1.25.40.10">
    <property type="entry name" value="Tetratricopeptide repeat domain"/>
    <property type="match status" value="2"/>
</dbReference>
<evidence type="ECO:0000256" key="5">
    <source>
        <dbReference type="ARBA" id="ARBA00023242"/>
    </source>
</evidence>
<accession>A0AAW1U3Y3</accession>
<dbReference type="InterPro" id="IPR003107">
    <property type="entry name" value="HAT"/>
</dbReference>